<dbReference type="InterPro" id="IPR025452">
    <property type="entry name" value="DUF4218"/>
</dbReference>
<dbReference type="InterPro" id="IPR025312">
    <property type="entry name" value="DUF4216"/>
</dbReference>
<evidence type="ECO:0000259" key="2">
    <source>
        <dbReference type="Pfam" id="PF13952"/>
    </source>
</evidence>
<dbReference type="PANTHER" id="PTHR48258:SF3">
    <property type="entry name" value="FK506-BINDING PROTEIN 4-LIKE ISOFORM X1"/>
    <property type="match status" value="1"/>
</dbReference>
<dbReference type="Pfam" id="PF13960">
    <property type="entry name" value="DUF4218"/>
    <property type="match status" value="1"/>
</dbReference>
<dbReference type="Pfam" id="PF13952">
    <property type="entry name" value="DUF4216"/>
    <property type="match status" value="1"/>
</dbReference>
<sequence length="376" mass="43656">MVHLFLHLATEAKIGGPVQYRWMYPIERLLRRFKCYVRNKSRPEGSIAEGYIIEECMYFCSKYLNEIETKFNQPERNDDAENDDYKGLSIFASSGVPLGKAKCRSLSEEELTQVREYVLKNYDEAQTYLESFELVQCFNGILANGFRFHTKNTEMKRVHQNSGVTVKDIARNMEKDYYRILTNILEIQYLDGKRVVLFHCDWWDVNRVGRGVKVDKHGNVSVNSLCSLRTKEPFVLMSQAQQVFYVSDGLDPDWLVVVKTHPRHHYNFVEKEGTESEEDALQQLQSEGAHISSSNDGYVPTNDELEDQEREIEPQIRFTRKANIRHLREGNKKGNFIPPNSVAKFLKTNKKAQNTMAMDILEKGKSDVNSLIEICW</sequence>
<dbReference type="PANTHER" id="PTHR48258">
    <property type="entry name" value="DUF4218 DOMAIN-CONTAINING PROTEIN-RELATED"/>
    <property type="match status" value="1"/>
</dbReference>
<evidence type="ECO:0000259" key="3">
    <source>
        <dbReference type="Pfam" id="PF13960"/>
    </source>
</evidence>
<evidence type="ECO:0000313" key="4">
    <source>
        <dbReference type="EnsemblPlants" id="AUR62037080-RA:cds"/>
    </source>
</evidence>
<evidence type="ECO:0008006" key="6">
    <source>
        <dbReference type="Google" id="ProtNLM"/>
    </source>
</evidence>
<evidence type="ECO:0000256" key="1">
    <source>
        <dbReference type="SAM" id="MobiDB-lite"/>
    </source>
</evidence>
<reference evidence="4" key="1">
    <citation type="journal article" date="2017" name="Nature">
        <title>The genome of Chenopodium quinoa.</title>
        <authorList>
            <person name="Jarvis D.E."/>
            <person name="Ho Y.S."/>
            <person name="Lightfoot D.J."/>
            <person name="Schmoeckel S.M."/>
            <person name="Li B."/>
            <person name="Borm T.J.A."/>
            <person name="Ohyanagi H."/>
            <person name="Mineta K."/>
            <person name="Michell C.T."/>
            <person name="Saber N."/>
            <person name="Kharbatia N.M."/>
            <person name="Rupper R.R."/>
            <person name="Sharp A.R."/>
            <person name="Dally N."/>
            <person name="Boughton B.A."/>
            <person name="Woo Y.H."/>
            <person name="Gao G."/>
            <person name="Schijlen E.G.W.M."/>
            <person name="Guo X."/>
            <person name="Momin A.A."/>
            <person name="Negrao S."/>
            <person name="Al-Babili S."/>
            <person name="Gehring C."/>
            <person name="Roessner U."/>
            <person name="Jung C."/>
            <person name="Murphy K."/>
            <person name="Arold S.T."/>
            <person name="Gojobori T."/>
            <person name="van der Linden C.G."/>
            <person name="van Loo E.N."/>
            <person name="Jellen E.N."/>
            <person name="Maughan P.J."/>
            <person name="Tester M."/>
        </authorList>
    </citation>
    <scope>NUCLEOTIDE SEQUENCE [LARGE SCALE GENOMIC DNA]</scope>
    <source>
        <strain evidence="4">cv. PI 614886</strain>
    </source>
</reference>
<dbReference type="Proteomes" id="UP000596660">
    <property type="component" value="Unplaced"/>
</dbReference>
<dbReference type="EnsemblPlants" id="AUR62037080-RA">
    <property type="protein sequence ID" value="AUR62037080-RA:cds"/>
    <property type="gene ID" value="AUR62037080"/>
</dbReference>
<feature type="domain" description="DUF4216" evidence="2">
    <location>
        <begin position="185"/>
        <end position="257"/>
    </location>
</feature>
<evidence type="ECO:0000313" key="5">
    <source>
        <dbReference type="Proteomes" id="UP000596660"/>
    </source>
</evidence>
<feature type="region of interest" description="Disordered" evidence="1">
    <location>
        <begin position="271"/>
        <end position="313"/>
    </location>
</feature>
<organism evidence="4 5">
    <name type="scientific">Chenopodium quinoa</name>
    <name type="common">Quinoa</name>
    <dbReference type="NCBI Taxonomy" id="63459"/>
    <lineage>
        <taxon>Eukaryota</taxon>
        <taxon>Viridiplantae</taxon>
        <taxon>Streptophyta</taxon>
        <taxon>Embryophyta</taxon>
        <taxon>Tracheophyta</taxon>
        <taxon>Spermatophyta</taxon>
        <taxon>Magnoliopsida</taxon>
        <taxon>eudicotyledons</taxon>
        <taxon>Gunneridae</taxon>
        <taxon>Pentapetalae</taxon>
        <taxon>Caryophyllales</taxon>
        <taxon>Chenopodiaceae</taxon>
        <taxon>Chenopodioideae</taxon>
        <taxon>Atripliceae</taxon>
        <taxon>Chenopodium</taxon>
    </lineage>
</organism>
<keyword evidence="5" id="KW-1185">Reference proteome</keyword>
<reference evidence="4" key="2">
    <citation type="submission" date="2021-03" db="UniProtKB">
        <authorList>
            <consortium name="EnsemblPlants"/>
        </authorList>
    </citation>
    <scope>IDENTIFICATION</scope>
</reference>
<feature type="domain" description="DUF4218" evidence="3">
    <location>
        <begin position="1"/>
        <end position="77"/>
    </location>
</feature>
<name>A0A803MY00_CHEQI</name>
<dbReference type="AlphaFoldDB" id="A0A803MY00"/>
<feature type="compositionally biased region" description="Polar residues" evidence="1">
    <location>
        <begin position="282"/>
        <end position="296"/>
    </location>
</feature>
<proteinExistence type="predicted"/>
<accession>A0A803MY00</accession>
<dbReference type="OMA" id="NTMAMDI"/>
<dbReference type="Gramene" id="AUR62037080-RA">
    <property type="protein sequence ID" value="AUR62037080-RA:cds"/>
    <property type="gene ID" value="AUR62037080"/>
</dbReference>
<protein>
    <recommendedName>
        <fullName evidence="6">DUF4218 domain-containing protein</fullName>
    </recommendedName>
</protein>